<dbReference type="EMBL" id="CP011011">
    <property type="protein sequence ID" value="ATC82345.1"/>
    <property type="molecule type" value="Genomic_DNA"/>
</dbReference>
<keyword evidence="2" id="KW-1185">Reference proteome</keyword>
<accession>A0ACA8DVU0</accession>
<evidence type="ECO:0000313" key="2">
    <source>
        <dbReference type="Proteomes" id="UP000217277"/>
    </source>
</evidence>
<organism evidence="1 2">
    <name type="scientific">Pseudoalteromonas agarivorans DSM 14585</name>
    <dbReference type="NCBI Taxonomy" id="1312369"/>
    <lineage>
        <taxon>Bacteria</taxon>
        <taxon>Pseudomonadati</taxon>
        <taxon>Pseudomonadota</taxon>
        <taxon>Gammaproteobacteria</taxon>
        <taxon>Alteromonadales</taxon>
        <taxon>Pseudoalteromonadaceae</taxon>
        <taxon>Pseudoalteromonas</taxon>
    </lineage>
</organism>
<gene>
    <name evidence="1" type="ORF">PAGA_a2008</name>
</gene>
<sequence length="42" mass="5147">MNNVTSTSFITKHLHEIVFIKIYIYKQWFNSFEFQNKIASYD</sequence>
<dbReference type="Proteomes" id="UP000217277">
    <property type="component" value="Chromosome I"/>
</dbReference>
<name>A0ACA8DVU0_9GAMM</name>
<proteinExistence type="predicted"/>
<evidence type="ECO:0000313" key="1">
    <source>
        <dbReference type="EMBL" id="ATC82345.1"/>
    </source>
</evidence>
<reference evidence="1" key="1">
    <citation type="submission" date="2015-03" db="EMBL/GenBank/DDBJ databases">
        <authorList>
            <person name="Xie B.-B."/>
            <person name="Rong J.-C."/>
            <person name="Qin Q.-L."/>
            <person name="Zhang Y.-Z."/>
        </authorList>
    </citation>
    <scope>NUCLEOTIDE SEQUENCE</scope>
    <source>
        <strain evidence="1">DSM 14585</strain>
    </source>
</reference>
<protein>
    <submittedName>
        <fullName evidence="1">Uncharacterized protein</fullName>
    </submittedName>
</protein>